<keyword evidence="6" id="KW-1185">Reference proteome</keyword>
<dbReference type="NCBIfam" id="TIGR00254">
    <property type="entry name" value="GGDEF"/>
    <property type="match status" value="1"/>
</dbReference>
<dbReference type="GO" id="GO:0052621">
    <property type="term" value="F:diguanylate cyclase activity"/>
    <property type="evidence" value="ECO:0007669"/>
    <property type="project" value="UniProtKB-EC"/>
</dbReference>
<dbReference type="GO" id="GO:0043709">
    <property type="term" value="P:cell adhesion involved in single-species biofilm formation"/>
    <property type="evidence" value="ECO:0007669"/>
    <property type="project" value="TreeGrafter"/>
</dbReference>
<dbReference type="SUPFAM" id="SSF55073">
    <property type="entry name" value="Nucleotide cyclase"/>
    <property type="match status" value="1"/>
</dbReference>
<evidence type="ECO:0000313" key="5">
    <source>
        <dbReference type="EMBL" id="ACL58247.1"/>
    </source>
</evidence>
<dbReference type="GO" id="GO:1902201">
    <property type="term" value="P:negative regulation of bacterial-type flagellum-dependent cell motility"/>
    <property type="evidence" value="ECO:0007669"/>
    <property type="project" value="TreeGrafter"/>
</dbReference>
<organism evidence="5 6">
    <name type="scientific">Methylobacterium nodulans (strain LMG 21967 / CNCM I-2342 / ORS 2060)</name>
    <dbReference type="NCBI Taxonomy" id="460265"/>
    <lineage>
        <taxon>Bacteria</taxon>
        <taxon>Pseudomonadati</taxon>
        <taxon>Pseudomonadota</taxon>
        <taxon>Alphaproteobacteria</taxon>
        <taxon>Hyphomicrobiales</taxon>
        <taxon>Methylobacteriaceae</taxon>
        <taxon>Methylobacterium</taxon>
    </lineage>
</organism>
<evidence type="ECO:0000259" key="4">
    <source>
        <dbReference type="PROSITE" id="PS50887"/>
    </source>
</evidence>
<dbReference type="FunFam" id="3.30.70.270:FF:000001">
    <property type="entry name" value="Diguanylate cyclase domain protein"/>
    <property type="match status" value="1"/>
</dbReference>
<dbReference type="InterPro" id="IPR029787">
    <property type="entry name" value="Nucleotide_cyclase"/>
</dbReference>
<evidence type="ECO:0000313" key="6">
    <source>
        <dbReference type="Proteomes" id="UP000008207"/>
    </source>
</evidence>
<dbReference type="HOGENOM" id="CLU_000445_11_5_5"/>
<dbReference type="OrthoDB" id="9812260at2"/>
<dbReference type="eggNOG" id="COG3706">
    <property type="taxonomic scope" value="Bacteria"/>
</dbReference>
<reference evidence="5 6" key="1">
    <citation type="submission" date="2009-01" db="EMBL/GenBank/DDBJ databases">
        <title>Complete sequence of chromosome of Methylobacterium nodulans ORS 2060.</title>
        <authorList>
            <consortium name="US DOE Joint Genome Institute"/>
            <person name="Lucas S."/>
            <person name="Copeland A."/>
            <person name="Lapidus A."/>
            <person name="Glavina del Rio T."/>
            <person name="Dalin E."/>
            <person name="Tice H."/>
            <person name="Bruce D."/>
            <person name="Goodwin L."/>
            <person name="Pitluck S."/>
            <person name="Sims D."/>
            <person name="Brettin T."/>
            <person name="Detter J.C."/>
            <person name="Han C."/>
            <person name="Larimer F."/>
            <person name="Land M."/>
            <person name="Hauser L."/>
            <person name="Kyrpides N."/>
            <person name="Ivanova N."/>
            <person name="Marx C.J."/>
            <person name="Richardson P."/>
        </authorList>
    </citation>
    <scope>NUCLEOTIDE SEQUENCE [LARGE SCALE GENOMIC DNA]</scope>
    <source>
        <strain evidence="6">LMG 21967 / CNCM I-2342 / ORS 2060</strain>
    </source>
</reference>
<dbReference type="EC" id="2.7.7.65" evidence="1"/>
<dbReference type="EMBL" id="CP001349">
    <property type="protein sequence ID" value="ACL58247.1"/>
    <property type="molecule type" value="Genomic_DNA"/>
</dbReference>
<dbReference type="KEGG" id="mno:Mnod_3324"/>
<feature type="domain" description="GGDEF" evidence="4">
    <location>
        <begin position="210"/>
        <end position="345"/>
    </location>
</feature>
<dbReference type="Pfam" id="PF00990">
    <property type="entry name" value="GGDEF"/>
    <property type="match status" value="1"/>
</dbReference>
<dbReference type="Proteomes" id="UP000008207">
    <property type="component" value="Chromosome"/>
</dbReference>
<dbReference type="RefSeq" id="WP_015929910.1">
    <property type="nucleotide sequence ID" value="NC_011894.1"/>
</dbReference>
<sequence length="353" mass="38920">MSDLSRADTDRSLAVGQRAIELMKAYGSSASPRSYAVWYTYVSGHQPLLNEAVKRIAAEHGALRDDTIEVLYDTYLDSRRQVVETERAGTTLLSEMEQVLEMLDVALGSTARYGASLQAFSQDIVAPTVNRARLRDLVASLIVATRDVTADNRTLEARMRESREEIRSLHEMLEAVRVESLTDPLTGIGNRKLFEEVLHKAVGDAVANRQSIALIVLDIDHFKRFNDVYGHLTGDRVLRLVALTMREMVDSRATIARFGGEEFGVIVPYGGRDDALDLAERIRTSVMGRELVKRSSGESLGRVTVSVGVAAYRAGDTAVSLIERADQCMFAAKRSGRNRVVVDESGLDVTQVA</sequence>
<proteinExistence type="predicted"/>
<dbReference type="STRING" id="460265.Mnod_3324"/>
<evidence type="ECO:0000256" key="2">
    <source>
        <dbReference type="ARBA" id="ARBA00034247"/>
    </source>
</evidence>
<dbReference type="InterPro" id="IPR043128">
    <property type="entry name" value="Rev_trsase/Diguanyl_cyclase"/>
</dbReference>
<dbReference type="PROSITE" id="PS50887">
    <property type="entry name" value="GGDEF"/>
    <property type="match status" value="1"/>
</dbReference>
<dbReference type="SMART" id="SM00267">
    <property type="entry name" value="GGDEF"/>
    <property type="match status" value="1"/>
</dbReference>
<dbReference type="InterPro" id="IPR000160">
    <property type="entry name" value="GGDEF_dom"/>
</dbReference>
<evidence type="ECO:0000256" key="3">
    <source>
        <dbReference type="SAM" id="Coils"/>
    </source>
</evidence>
<protein>
    <recommendedName>
        <fullName evidence="1">diguanylate cyclase</fullName>
        <ecNumber evidence="1">2.7.7.65</ecNumber>
    </recommendedName>
</protein>
<dbReference type="Gene3D" id="3.30.70.270">
    <property type="match status" value="1"/>
</dbReference>
<accession>B8IL59</accession>
<gene>
    <name evidence="5" type="ordered locus">Mnod_3324</name>
</gene>
<evidence type="ECO:0000256" key="1">
    <source>
        <dbReference type="ARBA" id="ARBA00012528"/>
    </source>
</evidence>
<dbReference type="InterPro" id="IPR050469">
    <property type="entry name" value="Diguanylate_Cyclase"/>
</dbReference>
<dbReference type="CDD" id="cd01949">
    <property type="entry name" value="GGDEF"/>
    <property type="match status" value="1"/>
</dbReference>
<feature type="coiled-coil region" evidence="3">
    <location>
        <begin position="152"/>
        <end position="179"/>
    </location>
</feature>
<dbReference type="PANTHER" id="PTHR45138:SF9">
    <property type="entry name" value="DIGUANYLATE CYCLASE DGCM-RELATED"/>
    <property type="match status" value="1"/>
</dbReference>
<dbReference type="AlphaFoldDB" id="B8IL59"/>
<dbReference type="PANTHER" id="PTHR45138">
    <property type="entry name" value="REGULATORY COMPONENTS OF SENSORY TRANSDUCTION SYSTEM"/>
    <property type="match status" value="1"/>
</dbReference>
<keyword evidence="3" id="KW-0175">Coiled coil</keyword>
<name>B8IL59_METNO</name>
<comment type="catalytic activity">
    <reaction evidence="2">
        <text>2 GTP = 3',3'-c-di-GMP + 2 diphosphate</text>
        <dbReference type="Rhea" id="RHEA:24898"/>
        <dbReference type="ChEBI" id="CHEBI:33019"/>
        <dbReference type="ChEBI" id="CHEBI:37565"/>
        <dbReference type="ChEBI" id="CHEBI:58805"/>
        <dbReference type="EC" id="2.7.7.65"/>
    </reaction>
</comment>
<dbReference type="GO" id="GO:0005886">
    <property type="term" value="C:plasma membrane"/>
    <property type="evidence" value="ECO:0007669"/>
    <property type="project" value="TreeGrafter"/>
</dbReference>